<dbReference type="Proteomes" id="UP000289486">
    <property type="component" value="Segment"/>
</dbReference>
<reference evidence="1 2" key="1">
    <citation type="submission" date="2019-01" db="EMBL/GenBank/DDBJ databases">
        <title>Complete genome sequence of Pantoea phage vB_PagM_LIET2.</title>
        <authorList>
            <person name="Truncaite L."/>
            <person name="Simoliuniene M."/>
            <person name="Kazlauskas D."/>
            <person name="Meskys R."/>
            <person name="Simoliunas E."/>
        </authorList>
    </citation>
    <scope>NUCLEOTIDE SEQUENCE [LARGE SCALE GENOMIC DNA]</scope>
</reference>
<evidence type="ECO:0000313" key="1">
    <source>
        <dbReference type="EMBL" id="QAX92348.1"/>
    </source>
</evidence>
<evidence type="ECO:0000313" key="2">
    <source>
        <dbReference type="Proteomes" id="UP000289486"/>
    </source>
</evidence>
<name>A0A411AW83_9CAUD</name>
<dbReference type="EMBL" id="MK388689">
    <property type="protein sequence ID" value="QAX92348.1"/>
    <property type="molecule type" value="Genomic_DNA"/>
</dbReference>
<gene>
    <name evidence="1" type="ORF">LIET2_gp096</name>
</gene>
<sequence length="243" mass="25893">MATSDWVDFNYVERAKSRPTTYLKEDLQPAEVFAAFIEPLQMLEEVFRILYDSLSINTASGIMLDAFGEMVNEPRLARDDTTYRAAILAKRFTAGGSGTHEEVMAAIAGLTNGKVRLIDHFPASFVAIINGDSIPQNLPLRMHQNTVAGVAGYPVFDYGAGGFELSGIGGAATNVLGIHPDNDTAVGIHPDADTVMGVNASIQALGGTKLASSLESQATNTKDYGSAAAGAFFYGAYEAYRQP</sequence>
<protein>
    <submittedName>
        <fullName evidence="1">Structural protein</fullName>
    </submittedName>
</protein>
<proteinExistence type="predicted"/>
<organism evidence="1 2">
    <name type="scientific">Pantoea phage vB_PagM_LIET2</name>
    <dbReference type="NCBI Taxonomy" id="2508071"/>
    <lineage>
        <taxon>Viruses</taxon>
        <taxon>Duplodnaviria</taxon>
        <taxon>Heunggongvirae</taxon>
        <taxon>Uroviricota</taxon>
        <taxon>Caudoviricetes</taxon>
        <taxon>Lietduovirus</taxon>
        <taxon>Lietduovirus LIET2</taxon>
    </lineage>
</organism>
<accession>A0A411AW83</accession>
<keyword evidence="2" id="KW-1185">Reference proteome</keyword>